<dbReference type="Proteomes" id="UP000826271">
    <property type="component" value="Unassembled WGS sequence"/>
</dbReference>
<organism evidence="1 2">
    <name type="scientific">Buddleja alternifolia</name>
    <dbReference type="NCBI Taxonomy" id="168488"/>
    <lineage>
        <taxon>Eukaryota</taxon>
        <taxon>Viridiplantae</taxon>
        <taxon>Streptophyta</taxon>
        <taxon>Embryophyta</taxon>
        <taxon>Tracheophyta</taxon>
        <taxon>Spermatophyta</taxon>
        <taxon>Magnoliopsida</taxon>
        <taxon>eudicotyledons</taxon>
        <taxon>Gunneridae</taxon>
        <taxon>Pentapetalae</taxon>
        <taxon>asterids</taxon>
        <taxon>lamiids</taxon>
        <taxon>Lamiales</taxon>
        <taxon>Scrophulariaceae</taxon>
        <taxon>Buddlejeae</taxon>
        <taxon>Buddleja</taxon>
    </lineage>
</organism>
<gene>
    <name evidence="1" type="ORF">BUALT_Bualt18G0094400</name>
</gene>
<evidence type="ECO:0000313" key="1">
    <source>
        <dbReference type="EMBL" id="KAG8365339.1"/>
    </source>
</evidence>
<accession>A0AAV6W4D9</accession>
<name>A0AAV6W4D9_9LAMI</name>
<evidence type="ECO:0000313" key="2">
    <source>
        <dbReference type="Proteomes" id="UP000826271"/>
    </source>
</evidence>
<dbReference type="EMBL" id="WHWC01000018">
    <property type="protein sequence ID" value="KAG8365339.1"/>
    <property type="molecule type" value="Genomic_DNA"/>
</dbReference>
<sequence length="102" mass="11637">MGNCICICKKICPDERDQESTAKKFGSGPNTGYEMTQLPSAMMMKKSEEIYRLVPSLRTVAEDCNGQRVKIVVTKKQLEMLIRSKEELQKKWRPSLATIPEL</sequence>
<dbReference type="AlphaFoldDB" id="A0AAV6W4D9"/>
<protein>
    <submittedName>
        <fullName evidence="1">Uncharacterized protein</fullName>
    </submittedName>
</protein>
<comment type="caution">
    <text evidence="1">The sequence shown here is derived from an EMBL/GenBank/DDBJ whole genome shotgun (WGS) entry which is preliminary data.</text>
</comment>
<reference evidence="1" key="1">
    <citation type="submission" date="2019-10" db="EMBL/GenBank/DDBJ databases">
        <authorList>
            <person name="Zhang R."/>
            <person name="Pan Y."/>
            <person name="Wang J."/>
            <person name="Ma R."/>
            <person name="Yu S."/>
        </authorList>
    </citation>
    <scope>NUCLEOTIDE SEQUENCE</scope>
    <source>
        <strain evidence="1">LA-IB0</strain>
        <tissue evidence="1">Leaf</tissue>
    </source>
</reference>
<proteinExistence type="predicted"/>
<keyword evidence="2" id="KW-1185">Reference proteome</keyword>